<proteinExistence type="predicted"/>
<gene>
    <name evidence="2" type="ORF">EVAR_12625_1</name>
</gene>
<keyword evidence="3" id="KW-1185">Reference proteome</keyword>
<evidence type="ECO:0000256" key="1">
    <source>
        <dbReference type="SAM" id="MobiDB-lite"/>
    </source>
</evidence>
<protein>
    <submittedName>
        <fullName evidence="2">Uncharacterized protein</fullName>
    </submittedName>
</protein>
<dbReference type="Proteomes" id="UP000299102">
    <property type="component" value="Unassembled WGS sequence"/>
</dbReference>
<evidence type="ECO:0000313" key="3">
    <source>
        <dbReference type="Proteomes" id="UP000299102"/>
    </source>
</evidence>
<organism evidence="2 3">
    <name type="scientific">Eumeta variegata</name>
    <name type="common">Bagworm moth</name>
    <name type="synonym">Eumeta japonica</name>
    <dbReference type="NCBI Taxonomy" id="151549"/>
    <lineage>
        <taxon>Eukaryota</taxon>
        <taxon>Metazoa</taxon>
        <taxon>Ecdysozoa</taxon>
        <taxon>Arthropoda</taxon>
        <taxon>Hexapoda</taxon>
        <taxon>Insecta</taxon>
        <taxon>Pterygota</taxon>
        <taxon>Neoptera</taxon>
        <taxon>Endopterygota</taxon>
        <taxon>Lepidoptera</taxon>
        <taxon>Glossata</taxon>
        <taxon>Ditrysia</taxon>
        <taxon>Tineoidea</taxon>
        <taxon>Psychidae</taxon>
        <taxon>Oiketicinae</taxon>
        <taxon>Eumeta</taxon>
    </lineage>
</organism>
<dbReference type="EMBL" id="BGZK01000167">
    <property type="protein sequence ID" value="GBP24958.1"/>
    <property type="molecule type" value="Genomic_DNA"/>
</dbReference>
<sequence>MKSTNAAISKADQVPRRCLQKTHENEPTHREGSEKIETYQRSLWPDNRIPRKSRSGNEFSHNTCLNCATSRLRSGTTTVKHLLEEDLNKKMLGNITQLGLKDHELSEMPIWRMENSTHSKPTRLGKIV</sequence>
<dbReference type="AlphaFoldDB" id="A0A4C1UEZ4"/>
<feature type="compositionally biased region" description="Basic and acidic residues" evidence="1">
    <location>
        <begin position="21"/>
        <end position="38"/>
    </location>
</feature>
<evidence type="ECO:0000313" key="2">
    <source>
        <dbReference type="EMBL" id="GBP24958.1"/>
    </source>
</evidence>
<feature type="region of interest" description="Disordered" evidence="1">
    <location>
        <begin position="1"/>
        <end position="61"/>
    </location>
</feature>
<accession>A0A4C1UEZ4</accession>
<name>A0A4C1UEZ4_EUMVA</name>
<comment type="caution">
    <text evidence="2">The sequence shown here is derived from an EMBL/GenBank/DDBJ whole genome shotgun (WGS) entry which is preliminary data.</text>
</comment>
<reference evidence="2 3" key="1">
    <citation type="journal article" date="2019" name="Commun. Biol.">
        <title>The bagworm genome reveals a unique fibroin gene that provides high tensile strength.</title>
        <authorList>
            <person name="Kono N."/>
            <person name="Nakamura H."/>
            <person name="Ohtoshi R."/>
            <person name="Tomita M."/>
            <person name="Numata K."/>
            <person name="Arakawa K."/>
        </authorList>
    </citation>
    <scope>NUCLEOTIDE SEQUENCE [LARGE SCALE GENOMIC DNA]</scope>
</reference>